<keyword evidence="5 9" id="KW-0560">Oxidoreductase</keyword>
<evidence type="ECO:0000256" key="5">
    <source>
        <dbReference type="ARBA" id="ARBA00023002"/>
    </source>
</evidence>
<evidence type="ECO:0000256" key="1">
    <source>
        <dbReference type="ARBA" id="ARBA00001974"/>
    </source>
</evidence>
<dbReference type="AlphaFoldDB" id="A0A814HWK4"/>
<name>A0A814HWK4_9BILA</name>
<dbReference type="Pfam" id="PF04777">
    <property type="entry name" value="Evr1_Alr"/>
    <property type="match status" value="1"/>
</dbReference>
<keyword evidence="12" id="KW-1185">Reference proteome</keyword>
<dbReference type="PANTHER" id="PTHR12645">
    <property type="entry name" value="ALR/ERV"/>
    <property type="match status" value="1"/>
</dbReference>
<keyword evidence="3 9" id="KW-0285">Flavoprotein</keyword>
<dbReference type="InterPro" id="IPR017905">
    <property type="entry name" value="ERV/ALR_sulphydryl_oxidase"/>
</dbReference>
<accession>A0A814HWK4</accession>
<evidence type="ECO:0000256" key="6">
    <source>
        <dbReference type="ARBA" id="ARBA00023128"/>
    </source>
</evidence>
<dbReference type="PROSITE" id="PS51324">
    <property type="entry name" value="ERV_ALR"/>
    <property type="match status" value="1"/>
</dbReference>
<keyword evidence="6" id="KW-0496">Mitochondrion</keyword>
<comment type="catalytic activity">
    <reaction evidence="8 9">
        <text>2 R'C(R)SH + O2 = R'C(R)S-S(R)CR' + H2O2</text>
        <dbReference type="Rhea" id="RHEA:17357"/>
        <dbReference type="ChEBI" id="CHEBI:15379"/>
        <dbReference type="ChEBI" id="CHEBI:16240"/>
        <dbReference type="ChEBI" id="CHEBI:16520"/>
        <dbReference type="ChEBI" id="CHEBI:17412"/>
        <dbReference type="EC" id="1.8.3.2"/>
    </reaction>
</comment>
<dbReference type="GO" id="GO:0016971">
    <property type="term" value="F:flavin-dependent sulfhydryl oxidase activity"/>
    <property type="evidence" value="ECO:0007669"/>
    <property type="project" value="InterPro"/>
</dbReference>
<evidence type="ECO:0000313" key="12">
    <source>
        <dbReference type="Proteomes" id="UP000663879"/>
    </source>
</evidence>
<dbReference type="EC" id="1.8.3.2" evidence="9"/>
<dbReference type="Gene3D" id="1.20.120.310">
    <property type="entry name" value="ERV/ALR sulfhydryl oxidase domain"/>
    <property type="match status" value="1"/>
</dbReference>
<evidence type="ECO:0000256" key="9">
    <source>
        <dbReference type="RuleBase" id="RU371123"/>
    </source>
</evidence>
<evidence type="ECO:0000256" key="3">
    <source>
        <dbReference type="ARBA" id="ARBA00022630"/>
    </source>
</evidence>
<dbReference type="SUPFAM" id="SSF69000">
    <property type="entry name" value="FAD-dependent thiol oxidase"/>
    <property type="match status" value="1"/>
</dbReference>
<reference evidence="11" key="1">
    <citation type="submission" date="2021-02" db="EMBL/GenBank/DDBJ databases">
        <authorList>
            <person name="Nowell W R."/>
        </authorList>
    </citation>
    <scope>NUCLEOTIDE SEQUENCE</scope>
    <source>
        <strain evidence="11">Ploen Becks lab</strain>
    </source>
</reference>
<comment type="cofactor">
    <cofactor evidence="1 9">
        <name>FAD</name>
        <dbReference type="ChEBI" id="CHEBI:57692"/>
    </cofactor>
</comment>
<evidence type="ECO:0000256" key="7">
    <source>
        <dbReference type="ARBA" id="ARBA00023157"/>
    </source>
</evidence>
<evidence type="ECO:0000256" key="8">
    <source>
        <dbReference type="ARBA" id="ARBA00048864"/>
    </source>
</evidence>
<evidence type="ECO:0000259" key="10">
    <source>
        <dbReference type="PROSITE" id="PS51324"/>
    </source>
</evidence>
<keyword evidence="4 9" id="KW-0274">FAD</keyword>
<comment type="caution">
    <text evidence="11">The sequence shown here is derived from an EMBL/GenBank/DDBJ whole genome shotgun (WGS) entry which is preliminary data.</text>
</comment>
<evidence type="ECO:0000256" key="4">
    <source>
        <dbReference type="ARBA" id="ARBA00022827"/>
    </source>
</evidence>
<dbReference type="FunFam" id="1.20.120.310:FF:000003">
    <property type="entry name" value="Sulfhydryl oxidase"/>
    <property type="match status" value="1"/>
</dbReference>
<keyword evidence="7" id="KW-1015">Disulfide bond</keyword>
<evidence type="ECO:0000313" key="11">
    <source>
        <dbReference type="EMBL" id="CAF1017061.1"/>
    </source>
</evidence>
<gene>
    <name evidence="11" type="ORF">OXX778_LOCUS17184</name>
</gene>
<sequence length="166" mass="19724">MTENKKFDDCGTCTDFQDWMSQSKEKFKEKVENKFSHPNDVKKEIDNYYSECPLFRNQLGKATWSFVHTMAAYYPTNPTETEQTKMKDFIDAFANFFPCKHCASDFQDEIKKNPPRVENNEQLSKWFCEQHNVVNQKLGKKEFDCDRVFERWKFGHSKNPKCKGTL</sequence>
<comment type="subcellular location">
    <subcellularLocation>
        <location evidence="2">Mitochondrion intermembrane space</location>
    </subcellularLocation>
</comment>
<dbReference type="EMBL" id="CAJNOC010004310">
    <property type="protein sequence ID" value="CAF1017061.1"/>
    <property type="molecule type" value="Genomic_DNA"/>
</dbReference>
<organism evidence="11 12">
    <name type="scientific">Brachionus calyciflorus</name>
    <dbReference type="NCBI Taxonomy" id="104777"/>
    <lineage>
        <taxon>Eukaryota</taxon>
        <taxon>Metazoa</taxon>
        <taxon>Spiralia</taxon>
        <taxon>Gnathifera</taxon>
        <taxon>Rotifera</taxon>
        <taxon>Eurotatoria</taxon>
        <taxon>Monogononta</taxon>
        <taxon>Pseudotrocha</taxon>
        <taxon>Ploima</taxon>
        <taxon>Brachionidae</taxon>
        <taxon>Brachionus</taxon>
    </lineage>
</organism>
<feature type="domain" description="ERV/ALR sulfhydryl oxidase" evidence="10">
    <location>
        <begin position="52"/>
        <end position="152"/>
    </location>
</feature>
<dbReference type="OrthoDB" id="17199at2759"/>
<dbReference type="GO" id="GO:0050660">
    <property type="term" value="F:flavin adenine dinucleotide binding"/>
    <property type="evidence" value="ECO:0007669"/>
    <property type="project" value="TreeGrafter"/>
</dbReference>
<dbReference type="InterPro" id="IPR039799">
    <property type="entry name" value="ALR/ERV"/>
</dbReference>
<protein>
    <recommendedName>
        <fullName evidence="9">Sulfhydryl oxidase</fullName>
        <ecNumber evidence="9">1.8.3.2</ecNumber>
    </recommendedName>
</protein>
<dbReference type="Proteomes" id="UP000663879">
    <property type="component" value="Unassembled WGS sequence"/>
</dbReference>
<dbReference type="InterPro" id="IPR036774">
    <property type="entry name" value="ERV/ALR_sulphydryl_oxid_sf"/>
</dbReference>
<dbReference type="GO" id="GO:0005758">
    <property type="term" value="C:mitochondrial intermembrane space"/>
    <property type="evidence" value="ECO:0007669"/>
    <property type="project" value="UniProtKB-SubCell"/>
</dbReference>
<evidence type="ECO:0000256" key="2">
    <source>
        <dbReference type="ARBA" id="ARBA00004569"/>
    </source>
</evidence>
<proteinExistence type="predicted"/>
<dbReference type="PANTHER" id="PTHR12645:SF0">
    <property type="entry name" value="FAD-LINKED SULFHYDRYL OXIDASE ALR"/>
    <property type="match status" value="1"/>
</dbReference>